<keyword evidence="2" id="KW-0677">Repeat</keyword>
<dbReference type="Pfam" id="PF00400">
    <property type="entry name" value="WD40"/>
    <property type="match status" value="3"/>
</dbReference>
<reference evidence="3" key="1">
    <citation type="journal article" date="2012" name="Nat. Genet.">
        <title>Whole-genome sequence of Schistosoma haematobium.</title>
        <authorList>
            <person name="Young N.D."/>
            <person name="Jex A.R."/>
            <person name="Li B."/>
            <person name="Liu S."/>
            <person name="Yang L."/>
            <person name="Xiong Z."/>
            <person name="Li Y."/>
            <person name="Cantacessi C."/>
            <person name="Hall R.S."/>
            <person name="Xu X."/>
            <person name="Chen F."/>
            <person name="Wu X."/>
            <person name="Zerlotini A."/>
            <person name="Oliveira G."/>
            <person name="Hofmann A."/>
            <person name="Zhang G."/>
            <person name="Fang X."/>
            <person name="Kang Y."/>
            <person name="Campbell B.E."/>
            <person name="Loukas A."/>
            <person name="Ranganathan S."/>
            <person name="Rollinson D."/>
            <person name="Rinaldi G."/>
            <person name="Brindley P.J."/>
            <person name="Yang H."/>
            <person name="Wang J."/>
            <person name="Wang J."/>
            <person name="Gasser R.B."/>
        </authorList>
    </citation>
    <scope>NUCLEOTIDE SEQUENCE [LARGE SCALE GENOMIC DNA]</scope>
</reference>
<dbReference type="Gene3D" id="2.130.10.10">
    <property type="entry name" value="YVTN repeat-like/Quinoprotein amine dehydrogenase"/>
    <property type="match status" value="3"/>
</dbReference>
<dbReference type="InterPro" id="IPR049916">
    <property type="entry name" value="WDR72-like"/>
</dbReference>
<dbReference type="InterPro" id="IPR001680">
    <property type="entry name" value="WD40_rpt"/>
</dbReference>
<dbReference type="PANTHER" id="PTHR44099:SF4">
    <property type="entry name" value="RABCONNECTIN-3B, ISOFORM A"/>
    <property type="match status" value="1"/>
</dbReference>
<evidence type="ECO:0000256" key="2">
    <source>
        <dbReference type="ARBA" id="ARBA00022737"/>
    </source>
</evidence>
<dbReference type="PROSITE" id="PS50294">
    <property type="entry name" value="WD_REPEATS_REGION"/>
    <property type="match status" value="1"/>
</dbReference>
<proteinExistence type="predicted"/>
<dbReference type="STRING" id="6185.A0A095BWA4"/>
<keyword evidence="1" id="KW-0853">WD repeat</keyword>
<dbReference type="GO" id="GO:0072659">
    <property type="term" value="P:protein localization to plasma membrane"/>
    <property type="evidence" value="ECO:0007669"/>
    <property type="project" value="TreeGrafter"/>
</dbReference>
<dbReference type="InterPro" id="IPR015943">
    <property type="entry name" value="WD40/YVTN_repeat-like_dom_sf"/>
</dbReference>
<evidence type="ECO:0000313" key="3">
    <source>
        <dbReference type="EMBL" id="KGB33263.1"/>
    </source>
</evidence>
<name>A0A095BWA4_SCHHA</name>
<protein>
    <submittedName>
        <fullName evidence="3">WD repeat-containing protein 7</fullName>
    </submittedName>
</protein>
<dbReference type="InterPro" id="IPR019775">
    <property type="entry name" value="WD40_repeat_CS"/>
</dbReference>
<dbReference type="EMBL" id="KL250540">
    <property type="protein sequence ID" value="KGB33263.1"/>
    <property type="molecule type" value="Genomic_DNA"/>
</dbReference>
<dbReference type="SUPFAM" id="SSF50978">
    <property type="entry name" value="WD40 repeat-like"/>
    <property type="match status" value="3"/>
</dbReference>
<dbReference type="PROSITE" id="PS00678">
    <property type="entry name" value="WD_REPEATS_1"/>
    <property type="match status" value="1"/>
</dbReference>
<dbReference type="PANTHER" id="PTHR44099">
    <property type="entry name" value="RABCONNECTIN-3B, ISOFORM A"/>
    <property type="match status" value="1"/>
</dbReference>
<dbReference type="InterPro" id="IPR036322">
    <property type="entry name" value="WD40_repeat_dom_sf"/>
</dbReference>
<dbReference type="SMART" id="SM00320">
    <property type="entry name" value="WD40"/>
    <property type="match status" value="6"/>
</dbReference>
<dbReference type="GO" id="GO:0005737">
    <property type="term" value="C:cytoplasm"/>
    <property type="evidence" value="ECO:0007669"/>
    <property type="project" value="TreeGrafter"/>
</dbReference>
<sequence length="2004" mass="222592">MIKISGNTVIPFVTWAHTPPDHQISSILLSEDGESVATGSADGHIILWSLGNSCSCAPRWMLTGHKSLVSNLCIAGTSPMTKNQFFFSYSINGEMAVWNWNDGKCLEFKMDTRYRHTYIKSHQTCYLDYRLLFCCGQYAHIVVLHATSLAVLFTLASNSQPDWISSFVVVTHPNQRNEIVLGLSYSNLAILWTLDGEETQGEAKYEHESRSINSPSTIIQVDCCPQTPRCILLVCSNGWQLFDAMTCSINCTVSNPTNDVLVGGSFIQSNVISVYGQSGFIYLYSLPKSLIIYSRDCICTDVPVHIATFSPCDVNNSGNITTKIDKGVVDHHHVNSINTTMTVQKFGCFTSAFIHPNDNNQYLLAGTTHGQLLAWCIKLDSFVLNIVDQRKKQMSLNDSIAKSIPITPPIMCSDLHTVWEKQALPNVAMFLTSSITDSKYHSNIISPNHSLLDDSLTASTMTNQILCSGNNDNNNNNGNGNLSVTVCIQLNQMITYQQRVQGSPSTIHPYRLAFGLSNGRIIIVRMVDFLKTIYWHSDHHDDSSDDQFSMQHHNQLPKFCLNGHIGPVTSLLHPASCERQLYPSNHHNNNGDAITTTNNNINSTITGYQFSPDFLLSGGMDFTVRLWDLNSCYESTDNNIGSNSSSKKYVGNNYSNSLCLAVYRCHASPCIGLTIGPPISSVVNMVAGNPRLSTTICSFGADGSVWLINLKEKRPFLYARNTSNLSSCPVVAIGWRLAEDLLFINYLDGTVTVWDITMGCLERIETEQSARDLFEQAQFITEVYHPSTFLSFTFSTLPSITMSSYKSRSLAGVPNQYSIYTSLAIPFCGGVNSTCSCGTIHLTAPSRLKYSTVDDLQKLCTNNLPPVQLHLIGSTTVKNSQDKLGMNNKNQLRWNSGPAAFVFHWDIESLIVDILSQNYGVSNDINEMRSTLILTVYHFYSVDFSQKRLQINYNSSTMTTETTPTSSTLLYRDDIFTMDVTQATFLQIIISLIHPWGIDLSVDEITEKLCHNHQSIDKNKLKTMLNNSLQQLRTHESPICIGLISKCGCMSLSMPGYCTKSTTVSKSGSIQQIPHPYCLSSIISTNLILSGVSLTELMTSLNWNYLLRLSHAIYGDNGTELSLSSSSSKCLSDGNVNISILSNWRAIWLQFGAFLLGQFIGLILSKNNSSINNRKLQPIPSPIELNLFARKWQDRCLPIRYAARTLLLSCLDQLSLDDRKLLVTYWSALLPPFALTNQRQQSQRQIIHQQNSLDSANRVSYQLIDILANNNHTEGKIVRKQSLPSMNGLDKNNISNELKNLFNKDAFVQLNSTTMISTTTNDIVDDEVNQQLTSDKQQGTPTKQQFSTDSLPNLTESVSLSSLTSNLNMSMVLDSSWWMTLNGYRISPREHARLQAIAVILMGIIGVRFGSSTKRRHPAVVVRDLITQPLVMTKNRTYEVMNYCNCGLASPCFVAPDNDDDDDKEKSEMTKIVVMQVPLNRSEGVPLSVQKFSQYTSNQSSEIQDGFGLDNHYLARSTYQCLSALLFNGGYPVLLSTDTYNPEIDWNKFHEQIVGSHSEVLPVYAANALITLLTSNMNSTLRRAAIDLLGRGFPVWEPFVDVGHVINVLLLLAADAEMLLSSNKSCQLISDRVDLARTAREALWAIGFARPKLITLVLSLEVRRFGTQINAAASALTSNSGRPSISTSSPLNSNHIQSSWSLTKSLSKDSDNHLVTVSRRDSITVGNEFQSSTTSSNMVVMMTNPIVATPVFSSNAGVSGSNTGTNSNRSATTAYGGTESSVLHNQQYPPMFKAREEVLRLFEQLCIRRPNDIKDVLPEVVEVILACSDRTRLKERGLDYIFPALTPFHAYSSHTRLQKACTGGVNGSLTFYDFKIGRYFVTMGHKGPVTAICFNSDGRQVATYSLTESTLRIWQLHTTGFFGMGGQQVKPLSIHPVPPLIPPPSSTPKLSSTSALSHNEFVNNNDMNKNQHPLPDRLEVWIDWPESRVLHLVTNIGIRRRVAL</sequence>
<organism evidence="3">
    <name type="scientific">Schistosoma haematobium</name>
    <name type="common">Blood fluke</name>
    <dbReference type="NCBI Taxonomy" id="6185"/>
    <lineage>
        <taxon>Eukaryota</taxon>
        <taxon>Metazoa</taxon>
        <taxon>Spiralia</taxon>
        <taxon>Lophotrochozoa</taxon>
        <taxon>Platyhelminthes</taxon>
        <taxon>Trematoda</taxon>
        <taxon>Digenea</taxon>
        <taxon>Strigeidida</taxon>
        <taxon>Schistosomatoidea</taxon>
        <taxon>Schistosomatidae</taxon>
        <taxon>Schistosoma</taxon>
    </lineage>
</organism>
<gene>
    <name evidence="3" type="ORF">MS3_01436</name>
</gene>
<evidence type="ECO:0000256" key="1">
    <source>
        <dbReference type="ARBA" id="ARBA00022574"/>
    </source>
</evidence>
<accession>A0A095BWA4</accession>
<dbReference type="PROSITE" id="PS50082">
    <property type="entry name" value="WD_REPEATS_2"/>
    <property type="match status" value="2"/>
</dbReference>